<dbReference type="InterPro" id="IPR034333">
    <property type="entry name" value="GST_Zeta_N"/>
</dbReference>
<dbReference type="Gene3D" id="3.40.30.10">
    <property type="entry name" value="Glutaredoxin"/>
    <property type="match status" value="1"/>
</dbReference>
<organism evidence="2">
    <name type="scientific">mine drainage metagenome</name>
    <dbReference type="NCBI Taxonomy" id="410659"/>
    <lineage>
        <taxon>unclassified sequences</taxon>
        <taxon>metagenomes</taxon>
        <taxon>ecological metagenomes</taxon>
    </lineage>
</organism>
<dbReference type="SFLD" id="SFLDG00358">
    <property type="entry name" value="Main_(cytGST)"/>
    <property type="match status" value="1"/>
</dbReference>
<comment type="caution">
    <text evidence="2">The sequence shown here is derived from an EMBL/GenBank/DDBJ whole genome shotgun (WGS) entry which is preliminary data.</text>
</comment>
<dbReference type="CDD" id="cd03042">
    <property type="entry name" value="GST_N_Zeta"/>
    <property type="match status" value="1"/>
</dbReference>
<dbReference type="PROSITE" id="PS50404">
    <property type="entry name" value="GST_NTER"/>
    <property type="match status" value="1"/>
</dbReference>
<evidence type="ECO:0000313" key="2">
    <source>
        <dbReference type="EMBL" id="EQD44133.1"/>
    </source>
</evidence>
<dbReference type="GO" id="GO:0004364">
    <property type="term" value="F:glutathione transferase activity"/>
    <property type="evidence" value="ECO:0007669"/>
    <property type="project" value="TreeGrafter"/>
</dbReference>
<dbReference type="InterPro" id="IPR036249">
    <property type="entry name" value="Thioredoxin-like_sf"/>
</dbReference>
<dbReference type="SUPFAM" id="SSF52833">
    <property type="entry name" value="Thioredoxin-like"/>
    <property type="match status" value="1"/>
</dbReference>
<dbReference type="Pfam" id="PF13417">
    <property type="entry name" value="GST_N_3"/>
    <property type="match status" value="1"/>
</dbReference>
<dbReference type="AlphaFoldDB" id="T0ZHI9"/>
<dbReference type="SFLD" id="SFLDS00019">
    <property type="entry name" value="Glutathione_Transferase_(cytos"/>
    <property type="match status" value="1"/>
</dbReference>
<protein>
    <submittedName>
        <fullName evidence="2">Maleylacetoacetate isomerase/glutathione S-transferase</fullName>
    </submittedName>
</protein>
<proteinExistence type="predicted"/>
<dbReference type="PANTHER" id="PTHR42673">
    <property type="entry name" value="MALEYLACETOACETATE ISOMERASE"/>
    <property type="match status" value="1"/>
</dbReference>
<feature type="domain" description="GST N-terminal" evidence="1">
    <location>
        <begin position="3"/>
        <end position="86"/>
    </location>
</feature>
<dbReference type="GO" id="GO:0006559">
    <property type="term" value="P:L-phenylalanine catabolic process"/>
    <property type="evidence" value="ECO:0007669"/>
    <property type="project" value="TreeGrafter"/>
</dbReference>
<dbReference type="InterPro" id="IPR004045">
    <property type="entry name" value="Glutathione_S-Trfase_N"/>
</dbReference>
<keyword evidence="2" id="KW-0808">Transferase</keyword>
<evidence type="ECO:0000259" key="1">
    <source>
        <dbReference type="PROSITE" id="PS50404"/>
    </source>
</evidence>
<dbReference type="InterPro" id="IPR040079">
    <property type="entry name" value="Glutathione_S-Trfase"/>
</dbReference>
<sequence>MSSPLVLYSYWRSSAAFRVRIALNLKGLAYELRTVNLVAGEGEQHRAEYRRLNPQGLVPTLLDGERVFRQSLAIIEYLDEAYDGETKLLPPVARDRARVRASRWASPATCIRWATSAC</sequence>
<keyword evidence="2" id="KW-0413">Isomerase</keyword>
<gene>
    <name evidence="2" type="ORF">B1A_15211</name>
</gene>
<dbReference type="PANTHER" id="PTHR42673:SF21">
    <property type="entry name" value="GLUTATHIONE S-TRANSFERASE YFCF"/>
    <property type="match status" value="1"/>
</dbReference>
<accession>T0ZHI9</accession>
<dbReference type="GO" id="GO:0006749">
    <property type="term" value="P:glutathione metabolic process"/>
    <property type="evidence" value="ECO:0007669"/>
    <property type="project" value="TreeGrafter"/>
</dbReference>
<reference evidence="2" key="1">
    <citation type="submission" date="2013-08" db="EMBL/GenBank/DDBJ databases">
        <authorList>
            <person name="Mendez C."/>
            <person name="Richter M."/>
            <person name="Ferrer M."/>
            <person name="Sanchez J."/>
        </authorList>
    </citation>
    <scope>NUCLEOTIDE SEQUENCE</scope>
</reference>
<name>T0ZHI9_9ZZZZ</name>
<reference evidence="2" key="2">
    <citation type="journal article" date="2014" name="ISME J.">
        <title>Microbial stratification in low pH oxic and suboxic macroscopic growths along an acid mine drainage.</title>
        <authorList>
            <person name="Mendez-Garcia C."/>
            <person name="Mesa V."/>
            <person name="Sprenger R.R."/>
            <person name="Richter M."/>
            <person name="Diez M.S."/>
            <person name="Solano J."/>
            <person name="Bargiela R."/>
            <person name="Golyshina O.V."/>
            <person name="Manteca A."/>
            <person name="Ramos J.L."/>
            <person name="Gallego J.R."/>
            <person name="Llorente I."/>
            <person name="Martins Dos Santos V.A."/>
            <person name="Jensen O.N."/>
            <person name="Pelaez A.I."/>
            <person name="Sanchez J."/>
            <person name="Ferrer M."/>
        </authorList>
    </citation>
    <scope>NUCLEOTIDE SEQUENCE</scope>
</reference>
<dbReference type="GO" id="GO:0016034">
    <property type="term" value="F:maleylacetoacetate isomerase activity"/>
    <property type="evidence" value="ECO:0007669"/>
    <property type="project" value="TreeGrafter"/>
</dbReference>
<dbReference type="EMBL" id="AUZX01011161">
    <property type="protein sequence ID" value="EQD44133.1"/>
    <property type="molecule type" value="Genomic_DNA"/>
</dbReference>